<organism evidence="2 3">
    <name type="scientific">Apiospora phragmitis</name>
    <dbReference type="NCBI Taxonomy" id="2905665"/>
    <lineage>
        <taxon>Eukaryota</taxon>
        <taxon>Fungi</taxon>
        <taxon>Dikarya</taxon>
        <taxon>Ascomycota</taxon>
        <taxon>Pezizomycotina</taxon>
        <taxon>Sordariomycetes</taxon>
        <taxon>Xylariomycetidae</taxon>
        <taxon>Amphisphaeriales</taxon>
        <taxon>Apiosporaceae</taxon>
        <taxon>Apiospora</taxon>
    </lineage>
</organism>
<sequence>MAGSHQINDLPAEFVQCINSFLEQPHSDWNGWDDATVMSTIRSIVVDELWGGYHIEMSSLDPGFVMSYDNSSNSGYEILHDEQDADLFKNASYKVPMITIAPGECEQDWAMPADEAHGLGIDCLLRCISVLRVGNNSGVWWGRYINPPLRSEVGDYLAFMFVLGRENEEKQKYFFPPLKVLQRSITPTGEDSWIGFDVPQKRELEALRIEMAEYERKYNESVEESAKFGMEKARDEEAQRAHKEDMIFRVEAWLESLSIEDDQEGRRRGRRGGRGRARGRDRSLYDPEEKPRNQERNWRQRDGQTTTGLKARQPTTRQILKRNASPEKPVVRQILKRPANT</sequence>
<evidence type="ECO:0000313" key="3">
    <source>
        <dbReference type="Proteomes" id="UP001480595"/>
    </source>
</evidence>
<feature type="region of interest" description="Disordered" evidence="1">
    <location>
        <begin position="262"/>
        <end position="341"/>
    </location>
</feature>
<keyword evidence="3" id="KW-1185">Reference proteome</keyword>
<protein>
    <submittedName>
        <fullName evidence="2">Uncharacterized protein</fullName>
    </submittedName>
</protein>
<accession>A0ABR1URB1</accession>
<dbReference type="RefSeq" id="XP_066714717.1">
    <property type="nucleotide sequence ID" value="XM_066859230.1"/>
</dbReference>
<feature type="compositionally biased region" description="Basic and acidic residues" evidence="1">
    <location>
        <begin position="278"/>
        <end position="302"/>
    </location>
</feature>
<feature type="compositionally biased region" description="Polar residues" evidence="1">
    <location>
        <begin position="303"/>
        <end position="318"/>
    </location>
</feature>
<comment type="caution">
    <text evidence="2">The sequence shown here is derived from an EMBL/GenBank/DDBJ whole genome shotgun (WGS) entry which is preliminary data.</text>
</comment>
<dbReference type="Proteomes" id="UP001480595">
    <property type="component" value="Unassembled WGS sequence"/>
</dbReference>
<evidence type="ECO:0000313" key="2">
    <source>
        <dbReference type="EMBL" id="KAK8061455.1"/>
    </source>
</evidence>
<proteinExistence type="predicted"/>
<name>A0ABR1URB1_9PEZI</name>
<gene>
    <name evidence="2" type="ORF">PG994_007821</name>
</gene>
<feature type="compositionally biased region" description="Basic residues" evidence="1">
    <location>
        <begin position="267"/>
        <end position="277"/>
    </location>
</feature>
<evidence type="ECO:0000256" key="1">
    <source>
        <dbReference type="SAM" id="MobiDB-lite"/>
    </source>
</evidence>
<reference evidence="2 3" key="1">
    <citation type="submission" date="2023-01" db="EMBL/GenBank/DDBJ databases">
        <title>Analysis of 21 Apiospora genomes using comparative genomics revels a genus with tremendous synthesis potential of carbohydrate active enzymes and secondary metabolites.</title>
        <authorList>
            <person name="Sorensen T."/>
        </authorList>
    </citation>
    <scope>NUCLEOTIDE SEQUENCE [LARGE SCALE GENOMIC DNA]</scope>
    <source>
        <strain evidence="2 3">CBS 135458</strain>
    </source>
</reference>
<dbReference type="GeneID" id="92092293"/>
<dbReference type="EMBL" id="JAQQWL010000008">
    <property type="protein sequence ID" value="KAK8061455.1"/>
    <property type="molecule type" value="Genomic_DNA"/>
</dbReference>